<dbReference type="SUPFAM" id="SSF54593">
    <property type="entry name" value="Glyoxalase/Bleomycin resistance protein/Dihydroxybiphenyl dioxygenase"/>
    <property type="match status" value="1"/>
</dbReference>
<dbReference type="RefSeq" id="WP_214156043.1">
    <property type="nucleotide sequence ID" value="NZ_JAHBAY010000004.1"/>
</dbReference>
<dbReference type="PROSITE" id="PS51819">
    <property type="entry name" value="VOC"/>
    <property type="match status" value="1"/>
</dbReference>
<dbReference type="InterPro" id="IPR029068">
    <property type="entry name" value="Glyas_Bleomycin-R_OHBP_Dase"/>
</dbReference>
<comment type="caution">
    <text evidence="2">The sequence shown here is derived from an EMBL/GenBank/DDBJ whole genome shotgun (WGS) entry which is preliminary data.</text>
</comment>
<dbReference type="Gene3D" id="3.10.180.10">
    <property type="entry name" value="2,3-Dihydroxybiphenyl 1,2-Dioxygenase, domain 1"/>
    <property type="match status" value="1"/>
</dbReference>
<dbReference type="Pfam" id="PF00903">
    <property type="entry name" value="Glyoxalase"/>
    <property type="match status" value="1"/>
</dbReference>
<evidence type="ECO:0000313" key="2">
    <source>
        <dbReference type="EMBL" id="MBT0769752.1"/>
    </source>
</evidence>
<dbReference type="InterPro" id="IPR037523">
    <property type="entry name" value="VOC_core"/>
</dbReference>
<dbReference type="PANTHER" id="PTHR36503:SF3">
    <property type="entry name" value="BLR0126 PROTEIN"/>
    <property type="match status" value="1"/>
</dbReference>
<dbReference type="EMBL" id="JAHBAY010000004">
    <property type="protein sequence ID" value="MBT0769752.1"/>
    <property type="molecule type" value="Genomic_DNA"/>
</dbReference>
<dbReference type="Proteomes" id="UP001197247">
    <property type="component" value="Unassembled WGS sequence"/>
</dbReference>
<name>A0ABS5TF88_9ACTN</name>
<sequence>MGFRMDAVGVVVADLAKSIAFYRRLGCTFEGDQASGHMVARLDGMSLTLDTEEAVKRLGWDVDQDAPRTGITLGVRCDSAAGVDELYAWLDDDGFGFREPMDAPWGQRFATVQDPDGTHIDLYAPRP</sequence>
<gene>
    <name evidence="2" type="ORF">KIH74_12510</name>
</gene>
<reference evidence="2 3" key="1">
    <citation type="submission" date="2021-05" db="EMBL/GenBank/DDBJ databases">
        <title>Kineosporia and Streptomyces sp. nov. two new marine actinobacteria isolated from Coral.</title>
        <authorList>
            <person name="Buangrab K."/>
            <person name="Sutthacheep M."/>
            <person name="Yeemin T."/>
            <person name="Harunari E."/>
            <person name="Igarashi Y."/>
            <person name="Kanchanasin P."/>
            <person name="Tanasupawat S."/>
            <person name="Phongsopitanun W."/>
        </authorList>
    </citation>
    <scope>NUCLEOTIDE SEQUENCE [LARGE SCALE GENOMIC DNA]</scope>
    <source>
        <strain evidence="2 3">J2-2</strain>
    </source>
</reference>
<protein>
    <submittedName>
        <fullName evidence="2">VOC family protein</fullName>
    </submittedName>
</protein>
<accession>A0ABS5TF88</accession>
<organism evidence="2 3">
    <name type="scientific">Kineosporia corallincola</name>
    <dbReference type="NCBI Taxonomy" id="2835133"/>
    <lineage>
        <taxon>Bacteria</taxon>
        <taxon>Bacillati</taxon>
        <taxon>Actinomycetota</taxon>
        <taxon>Actinomycetes</taxon>
        <taxon>Kineosporiales</taxon>
        <taxon>Kineosporiaceae</taxon>
        <taxon>Kineosporia</taxon>
    </lineage>
</organism>
<proteinExistence type="predicted"/>
<evidence type="ECO:0000259" key="1">
    <source>
        <dbReference type="PROSITE" id="PS51819"/>
    </source>
</evidence>
<evidence type="ECO:0000313" key="3">
    <source>
        <dbReference type="Proteomes" id="UP001197247"/>
    </source>
</evidence>
<dbReference type="InterPro" id="IPR004360">
    <property type="entry name" value="Glyas_Fos-R_dOase_dom"/>
</dbReference>
<keyword evidence="3" id="KW-1185">Reference proteome</keyword>
<feature type="domain" description="VOC" evidence="1">
    <location>
        <begin position="4"/>
        <end position="125"/>
    </location>
</feature>
<dbReference type="PANTHER" id="PTHR36503">
    <property type="entry name" value="BLR2520 PROTEIN"/>
    <property type="match status" value="1"/>
</dbReference>